<dbReference type="AlphaFoldDB" id="A0A5M8PWG1"/>
<feature type="region of interest" description="Disordered" evidence="1">
    <location>
        <begin position="62"/>
        <end position="136"/>
    </location>
</feature>
<name>A0A5M8PWG1_9LECA</name>
<protein>
    <submittedName>
        <fullName evidence="2">Uncharacterized protein</fullName>
    </submittedName>
</protein>
<dbReference type="OrthoDB" id="5397183at2759"/>
<evidence type="ECO:0000313" key="3">
    <source>
        <dbReference type="Proteomes" id="UP000324767"/>
    </source>
</evidence>
<proteinExistence type="predicted"/>
<reference evidence="2 3" key="1">
    <citation type="submission" date="2019-09" db="EMBL/GenBank/DDBJ databases">
        <title>The hologenome of the rock-dwelling lichen Lasallia pustulata.</title>
        <authorList>
            <person name="Greshake Tzovaras B."/>
            <person name="Segers F."/>
            <person name="Bicker A."/>
            <person name="Dal Grande F."/>
            <person name="Otte J."/>
            <person name="Hankeln T."/>
            <person name="Schmitt I."/>
            <person name="Ebersberger I."/>
        </authorList>
    </citation>
    <scope>NUCLEOTIDE SEQUENCE [LARGE SCALE GENOMIC DNA]</scope>
    <source>
        <strain evidence="2">A1-1</strain>
    </source>
</reference>
<dbReference type="EMBL" id="VXIT01000004">
    <property type="protein sequence ID" value="KAA6413421.1"/>
    <property type="molecule type" value="Genomic_DNA"/>
</dbReference>
<dbReference type="Proteomes" id="UP000324767">
    <property type="component" value="Unassembled WGS sequence"/>
</dbReference>
<feature type="compositionally biased region" description="Basic residues" evidence="1">
    <location>
        <begin position="84"/>
        <end position="94"/>
    </location>
</feature>
<feature type="region of interest" description="Disordered" evidence="1">
    <location>
        <begin position="1"/>
        <end position="24"/>
    </location>
</feature>
<feature type="compositionally biased region" description="Polar residues" evidence="1">
    <location>
        <begin position="554"/>
        <end position="564"/>
    </location>
</feature>
<sequence>MSRYRGWNREEIQMAGSADEDPDTIRVKRAQRTRLSSQPMISGFTPISTAGINAAPDLLGLAQTPVGRRKRSASQLESPLSTSKKPKKAVKPKQPKHELGSRNQDITRGLPRTKTAPKEDGALLHKPVPNHPNDGTIRQEQAPTTSAELSTETLHKLDSFRYRRGTNEGLQKPYQAEPLHAQVIADLRQPQRSAHEEFQARSTSHYRSIDENHGIDNILGESRIEPAMRPTSAGPTLAIDTTLIAKDGSIGAPMTPERQAAEELLHAATEFHRASADLGQAHGQSGNFEGCERSLKLPMYASPSLPYIPRISSPDVQATELPSCVVWNDMEEDKELLAMFANHNDLKRTPEKEDRTVHRIPCCGISPATRVSSLPYSEIPVAPKVGVVDRQGTGAAEDEFPVEDEELSDMMQILAGQDQSVPVSSFQCPSDSLCQRSKFYDTTPTHDGAGSGKTLPSSYREDEYIPTSAQIIVDANSSPPNHRPRSHQTDLYARGHLGSAIDIQMNSDQRSDDLEFLDQYAESYFLDTAVAFSDDDYGLSSPPACSPPPKLPSNTSLASVPDSVSTHLSPVTPSLCEVQPSPVAIPNLARPLSSQENILTPPYVIKLTADGSPKPFVRPKFPNPIRDRSPILGLNTRLLHRTCFRIGEALNAASAASRASNDVLIELYARVIYSTREAGHWKQQFEFADLFTSDKPPFLSGTYDLWKGVPLWEHDSRAFLGEDGKGRLARVVGKISRDVESKAWKMRILNVWAAELEDVAWAKGIVCA</sequence>
<organism evidence="2 3">
    <name type="scientific">Lasallia pustulata</name>
    <dbReference type="NCBI Taxonomy" id="136370"/>
    <lineage>
        <taxon>Eukaryota</taxon>
        <taxon>Fungi</taxon>
        <taxon>Dikarya</taxon>
        <taxon>Ascomycota</taxon>
        <taxon>Pezizomycotina</taxon>
        <taxon>Lecanoromycetes</taxon>
        <taxon>OSLEUM clade</taxon>
        <taxon>Umbilicariomycetidae</taxon>
        <taxon>Umbilicariales</taxon>
        <taxon>Umbilicariaceae</taxon>
        <taxon>Lasallia</taxon>
    </lineage>
</organism>
<feature type="compositionally biased region" description="Polar residues" evidence="1">
    <location>
        <begin position="73"/>
        <end position="83"/>
    </location>
</feature>
<feature type="region of interest" description="Disordered" evidence="1">
    <location>
        <begin position="540"/>
        <end position="564"/>
    </location>
</feature>
<evidence type="ECO:0000313" key="2">
    <source>
        <dbReference type="EMBL" id="KAA6413421.1"/>
    </source>
</evidence>
<comment type="caution">
    <text evidence="2">The sequence shown here is derived from an EMBL/GenBank/DDBJ whole genome shotgun (WGS) entry which is preliminary data.</text>
</comment>
<accession>A0A5M8PWG1</accession>
<evidence type="ECO:0000256" key="1">
    <source>
        <dbReference type="SAM" id="MobiDB-lite"/>
    </source>
</evidence>
<gene>
    <name evidence="2" type="ORF">FRX48_03167</name>
</gene>